<dbReference type="Gene3D" id="2.60.120.290">
    <property type="entry name" value="Spermadhesin, CUB domain"/>
    <property type="match status" value="1"/>
</dbReference>
<feature type="compositionally biased region" description="Polar residues" evidence="8">
    <location>
        <begin position="489"/>
        <end position="504"/>
    </location>
</feature>
<dbReference type="SMART" id="SM00231">
    <property type="entry name" value="FA58C"/>
    <property type="match status" value="1"/>
</dbReference>
<feature type="disulfide bond" evidence="7">
    <location>
        <begin position="37"/>
        <end position="64"/>
    </location>
</feature>
<dbReference type="OrthoDB" id="441660at2759"/>
<feature type="domain" description="LCCL" evidence="13">
    <location>
        <begin position="246"/>
        <end position="298"/>
    </location>
</feature>
<dbReference type="FunFam" id="2.60.120.290:FF:000035">
    <property type="entry name" value="Discoidin, CUB and LCCL domain-containing protein 2"/>
    <property type="match status" value="1"/>
</dbReference>
<dbReference type="PANTHER" id="PTHR46806">
    <property type="entry name" value="F5/8 TYPE C DOMAIN-CONTAINING PROTEIN"/>
    <property type="match status" value="1"/>
</dbReference>
<keyword evidence="4 9" id="KW-1133">Transmembrane helix</keyword>
<feature type="domain" description="F5/8 type C" evidence="12">
    <location>
        <begin position="305"/>
        <end position="462"/>
    </location>
</feature>
<feature type="chain" id="PRO_5040391224" description="Discoidin, CUB and LCCL domain containing 2" evidence="10">
    <location>
        <begin position="32"/>
        <end position="748"/>
    </location>
</feature>
<dbReference type="InterPro" id="IPR050633">
    <property type="entry name" value="Neuropilin_MCO_CoagFactor"/>
</dbReference>
<evidence type="ECO:0000256" key="7">
    <source>
        <dbReference type="PROSITE-ProRule" id="PRU00059"/>
    </source>
</evidence>
<organism evidence="14 15">
    <name type="scientific">Synaphobranchus kaupii</name>
    <name type="common">Kaup's arrowtooth eel</name>
    <dbReference type="NCBI Taxonomy" id="118154"/>
    <lineage>
        <taxon>Eukaryota</taxon>
        <taxon>Metazoa</taxon>
        <taxon>Chordata</taxon>
        <taxon>Craniata</taxon>
        <taxon>Vertebrata</taxon>
        <taxon>Euteleostomi</taxon>
        <taxon>Actinopterygii</taxon>
        <taxon>Neopterygii</taxon>
        <taxon>Teleostei</taxon>
        <taxon>Anguilliformes</taxon>
        <taxon>Synaphobranchidae</taxon>
        <taxon>Synaphobranchus</taxon>
    </lineage>
</organism>
<keyword evidence="2" id="KW-0597">Phosphoprotein</keyword>
<feature type="signal peptide" evidence="10">
    <location>
        <begin position="1"/>
        <end position="31"/>
    </location>
</feature>
<dbReference type="PROSITE" id="PS50820">
    <property type="entry name" value="LCCL"/>
    <property type="match status" value="1"/>
</dbReference>
<evidence type="ECO:0000256" key="1">
    <source>
        <dbReference type="ARBA" id="ARBA00004479"/>
    </source>
</evidence>
<protein>
    <recommendedName>
        <fullName evidence="16">Discoidin, CUB and LCCL domain containing 2</fullName>
    </recommendedName>
</protein>
<feature type="transmembrane region" description="Helical" evidence="9">
    <location>
        <begin position="520"/>
        <end position="543"/>
    </location>
</feature>
<reference evidence="14" key="1">
    <citation type="journal article" date="2023" name="Science">
        <title>Genome structures resolve the early diversification of teleost fishes.</title>
        <authorList>
            <person name="Parey E."/>
            <person name="Louis A."/>
            <person name="Montfort J."/>
            <person name="Bouchez O."/>
            <person name="Roques C."/>
            <person name="Iampietro C."/>
            <person name="Lluch J."/>
            <person name="Castinel A."/>
            <person name="Donnadieu C."/>
            <person name="Desvignes T."/>
            <person name="Floi Bucao C."/>
            <person name="Jouanno E."/>
            <person name="Wen M."/>
            <person name="Mejri S."/>
            <person name="Dirks R."/>
            <person name="Jansen H."/>
            <person name="Henkel C."/>
            <person name="Chen W.J."/>
            <person name="Zahm M."/>
            <person name="Cabau C."/>
            <person name="Klopp C."/>
            <person name="Thompson A.W."/>
            <person name="Robinson-Rechavi M."/>
            <person name="Braasch I."/>
            <person name="Lecointre G."/>
            <person name="Bobe J."/>
            <person name="Postlethwait J.H."/>
            <person name="Berthelot C."/>
            <person name="Roest Crollius H."/>
            <person name="Guiguen Y."/>
        </authorList>
    </citation>
    <scope>NUCLEOTIDE SEQUENCE</scope>
    <source>
        <strain evidence="14">WJC10195</strain>
    </source>
</reference>
<dbReference type="SUPFAM" id="SSF49854">
    <property type="entry name" value="Spermadhesin, CUB domain"/>
    <property type="match status" value="1"/>
</dbReference>
<evidence type="ECO:0000256" key="3">
    <source>
        <dbReference type="ARBA" id="ARBA00022692"/>
    </source>
</evidence>
<evidence type="ECO:0000259" key="13">
    <source>
        <dbReference type="PROSITE" id="PS50820"/>
    </source>
</evidence>
<sequence length="748" mass="82602">MATLGMVRTGPSGAGTFFIIIIIFTTGASRAQKGDGCGNTFLGPSSGTLSSINYPQTYPNHTVCEWEIRVPPQMRIHFKFGDFDIEDSDCHFNYLRIYNGIGTNRAEIVKYCGLALQVPKLILSSGNEVTVQFMSGVHRSGHGFFLSYSTTEHTDLITCLDKEFISQSRSSVNSVLLDARQSLERFQEQSLMDTGMLSSESIWVVTSYLVSESWLGRRAGPQMTGLLRVTVRRATPSPPGTRGTLSSSVCLAAIHAGVVSNTLGGQVNVVSSKGIPYYESTLANNVTSSSGLLSNSLFTFKTSGCYGTLGLKAGVVRESQISASSVWEWSDTIGQLSVWGPPGARLKKAGLPWAAAHSDQHQWLQVDLKREMRITGITTTGSTLMEFPFYVSAYRILYSQNGQNWQPFREPDIDRDKVFQGNTNYLQEVRNNFIPPIEARFVRVNPTRWQQRIAMKLELLGCLPQTNEGSARRVPQTVRPRIFRPSPPKLSTNHPLQSDKTTLTPDIRNTTMTPSGNNNVALAAVLVPSLAMAVTALVLTMVCTWHWRNRKKSTEGVYDLPQWDRTGWWKGMKQLLPSKMAEGEESVVRYSSTEVARLRGRESAPVLPTKPAEYAQPLVGGIVGTLGQRFPDSEQYDAPLTDIYHAYAEPLPASGAEYATPIVLDIAGYPASGPMGQKPSVFLLQGTWPPLPSWPGQTATGQGYVRGMTHPKICQNRPRPQRSWYTRFHRTVPKRDLKTAEGSLQGYG</sequence>
<dbReference type="InterPro" id="IPR000859">
    <property type="entry name" value="CUB_dom"/>
</dbReference>
<dbReference type="InterPro" id="IPR004043">
    <property type="entry name" value="LCCL"/>
</dbReference>
<dbReference type="GO" id="GO:0042060">
    <property type="term" value="P:wound healing"/>
    <property type="evidence" value="ECO:0007669"/>
    <property type="project" value="TreeGrafter"/>
</dbReference>
<dbReference type="SMART" id="SM00042">
    <property type="entry name" value="CUB"/>
    <property type="match status" value="1"/>
</dbReference>
<dbReference type="Gene3D" id="2.170.130.20">
    <property type="entry name" value="LCCL-like domain"/>
    <property type="match status" value="1"/>
</dbReference>
<evidence type="ECO:0008006" key="16">
    <source>
        <dbReference type="Google" id="ProtNLM"/>
    </source>
</evidence>
<dbReference type="SMART" id="SM00603">
    <property type="entry name" value="LCCL"/>
    <property type="match status" value="1"/>
</dbReference>
<evidence type="ECO:0000256" key="6">
    <source>
        <dbReference type="ARBA" id="ARBA00023157"/>
    </source>
</evidence>
<keyword evidence="15" id="KW-1185">Reference proteome</keyword>
<feature type="region of interest" description="Disordered" evidence="8">
    <location>
        <begin position="481"/>
        <end position="504"/>
    </location>
</feature>
<dbReference type="Pfam" id="PF03815">
    <property type="entry name" value="LCCL"/>
    <property type="match status" value="1"/>
</dbReference>
<dbReference type="InterPro" id="IPR035914">
    <property type="entry name" value="Sperma_CUB_dom_sf"/>
</dbReference>
<dbReference type="Gene3D" id="2.60.120.260">
    <property type="entry name" value="Galactose-binding domain-like"/>
    <property type="match status" value="1"/>
</dbReference>
<dbReference type="AlphaFoldDB" id="A0A9Q1ISM2"/>
<dbReference type="PROSITE" id="PS01285">
    <property type="entry name" value="FA58C_1"/>
    <property type="match status" value="1"/>
</dbReference>
<evidence type="ECO:0000256" key="9">
    <source>
        <dbReference type="SAM" id="Phobius"/>
    </source>
</evidence>
<dbReference type="PANTHER" id="PTHR46806:SF3">
    <property type="entry name" value="DISCOIDIN, CUB AND LCCL DOMAIN-CONTAINING PROTEIN 2"/>
    <property type="match status" value="1"/>
</dbReference>
<dbReference type="SUPFAM" id="SSF69848">
    <property type="entry name" value="LCCL domain"/>
    <property type="match status" value="1"/>
</dbReference>
<dbReference type="InterPro" id="IPR036609">
    <property type="entry name" value="LCCL_sf"/>
</dbReference>
<comment type="caution">
    <text evidence="7">Lacks conserved residue(s) required for the propagation of feature annotation.</text>
</comment>
<comment type="caution">
    <text evidence="14">The sequence shown here is derived from an EMBL/GenBank/DDBJ whole genome shotgun (WGS) entry which is preliminary data.</text>
</comment>
<keyword evidence="6 7" id="KW-1015">Disulfide bond</keyword>
<evidence type="ECO:0000259" key="12">
    <source>
        <dbReference type="PROSITE" id="PS50022"/>
    </source>
</evidence>
<evidence type="ECO:0000313" key="15">
    <source>
        <dbReference type="Proteomes" id="UP001152622"/>
    </source>
</evidence>
<keyword evidence="10" id="KW-0732">Signal</keyword>
<name>A0A9Q1ISM2_SYNKA</name>
<keyword evidence="3 9" id="KW-0812">Transmembrane</keyword>
<dbReference type="PROSITE" id="PS50022">
    <property type="entry name" value="FA58C_3"/>
    <property type="match status" value="1"/>
</dbReference>
<dbReference type="InterPro" id="IPR008979">
    <property type="entry name" value="Galactose-bd-like_sf"/>
</dbReference>
<evidence type="ECO:0000256" key="8">
    <source>
        <dbReference type="SAM" id="MobiDB-lite"/>
    </source>
</evidence>
<keyword evidence="5 9" id="KW-0472">Membrane</keyword>
<dbReference type="GO" id="GO:0005886">
    <property type="term" value="C:plasma membrane"/>
    <property type="evidence" value="ECO:0007669"/>
    <property type="project" value="TreeGrafter"/>
</dbReference>
<dbReference type="CDD" id="cd00057">
    <property type="entry name" value="FA58C"/>
    <property type="match status" value="1"/>
</dbReference>
<dbReference type="SUPFAM" id="SSF49785">
    <property type="entry name" value="Galactose-binding domain-like"/>
    <property type="match status" value="1"/>
</dbReference>
<evidence type="ECO:0000313" key="14">
    <source>
        <dbReference type="EMBL" id="KAJ8351910.1"/>
    </source>
</evidence>
<dbReference type="Pfam" id="PF00431">
    <property type="entry name" value="CUB"/>
    <property type="match status" value="1"/>
</dbReference>
<dbReference type="Proteomes" id="UP001152622">
    <property type="component" value="Chromosome 8"/>
</dbReference>
<evidence type="ECO:0000256" key="4">
    <source>
        <dbReference type="ARBA" id="ARBA00022989"/>
    </source>
</evidence>
<dbReference type="Pfam" id="PF00754">
    <property type="entry name" value="F5_F8_type_C"/>
    <property type="match status" value="1"/>
</dbReference>
<accession>A0A9Q1ISM2</accession>
<proteinExistence type="predicted"/>
<evidence type="ECO:0000256" key="10">
    <source>
        <dbReference type="SAM" id="SignalP"/>
    </source>
</evidence>
<evidence type="ECO:0000256" key="2">
    <source>
        <dbReference type="ARBA" id="ARBA00022553"/>
    </source>
</evidence>
<evidence type="ECO:0000259" key="11">
    <source>
        <dbReference type="PROSITE" id="PS01180"/>
    </source>
</evidence>
<dbReference type="GO" id="GO:0038023">
    <property type="term" value="F:signaling receptor activity"/>
    <property type="evidence" value="ECO:0007669"/>
    <property type="project" value="TreeGrafter"/>
</dbReference>
<dbReference type="PROSITE" id="PS01180">
    <property type="entry name" value="CUB"/>
    <property type="match status" value="1"/>
</dbReference>
<feature type="domain" description="CUB" evidence="11">
    <location>
        <begin position="37"/>
        <end position="151"/>
    </location>
</feature>
<dbReference type="InterPro" id="IPR000421">
    <property type="entry name" value="FA58C"/>
</dbReference>
<gene>
    <name evidence="14" type="ORF">SKAU_G00233860</name>
</gene>
<dbReference type="EMBL" id="JAINUF010000008">
    <property type="protein sequence ID" value="KAJ8351910.1"/>
    <property type="molecule type" value="Genomic_DNA"/>
</dbReference>
<comment type="subcellular location">
    <subcellularLocation>
        <location evidence="1">Membrane</location>
        <topology evidence="1">Single-pass type I membrane protein</topology>
    </subcellularLocation>
</comment>
<evidence type="ECO:0000256" key="5">
    <source>
        <dbReference type="ARBA" id="ARBA00023136"/>
    </source>
</evidence>
<dbReference type="FunFam" id="2.60.120.260:FF:000002">
    <property type="entry name" value="Coagulation factor VIII"/>
    <property type="match status" value="1"/>
</dbReference>
<dbReference type="CDD" id="cd00041">
    <property type="entry name" value="CUB"/>
    <property type="match status" value="1"/>
</dbReference>